<keyword evidence="1 4" id="KW-0812">Transmembrane</keyword>
<comment type="caution">
    <text evidence="5">The sequence shown here is derived from an EMBL/GenBank/DDBJ whole genome shotgun (WGS) entry which is preliminary data.</text>
</comment>
<feature type="transmembrane region" description="Helical" evidence="4">
    <location>
        <begin position="170"/>
        <end position="187"/>
    </location>
</feature>
<reference evidence="5" key="2">
    <citation type="submission" date="2021-04" db="EMBL/GenBank/DDBJ databases">
        <authorList>
            <person name="Gilroy R."/>
        </authorList>
    </citation>
    <scope>NUCLEOTIDE SEQUENCE</scope>
    <source>
        <strain evidence="5">ChiSxjej5B17-1746</strain>
    </source>
</reference>
<dbReference type="InterPro" id="IPR036259">
    <property type="entry name" value="MFS_trans_sf"/>
</dbReference>
<dbReference type="Proteomes" id="UP000824264">
    <property type="component" value="Unassembled WGS sequence"/>
</dbReference>
<gene>
    <name evidence="5" type="ORF">H9874_11195</name>
</gene>
<proteinExistence type="predicted"/>
<evidence type="ECO:0000256" key="1">
    <source>
        <dbReference type="ARBA" id="ARBA00022692"/>
    </source>
</evidence>
<sequence>MFPPTPPKGADPRMYFFLFLLTLGTTLGYQGWTLLYTNFAVESAHLSAADNGLVQSLREVPGLLGFLIIPILLVMKEHRVAAIAALATGLGTALTGFFPSLFPIILTTLLMSFGFHFFEAVNQSLLLQYFDLRTTPLVMGKLRGLAAGGSLAASVFVFSCSGFLPYTSMFLIVGALCALTGVWGLLLDPTNKDLPVQSKKMVFKRKY</sequence>
<evidence type="ECO:0000313" key="5">
    <source>
        <dbReference type="EMBL" id="HIW79690.1"/>
    </source>
</evidence>
<evidence type="ECO:0000256" key="2">
    <source>
        <dbReference type="ARBA" id="ARBA00022989"/>
    </source>
</evidence>
<dbReference type="EMBL" id="DXGI01000414">
    <property type="protein sequence ID" value="HIW79690.1"/>
    <property type="molecule type" value="Genomic_DNA"/>
</dbReference>
<dbReference type="Gene3D" id="1.20.1250.20">
    <property type="entry name" value="MFS general substrate transporter like domains"/>
    <property type="match status" value="1"/>
</dbReference>
<evidence type="ECO:0000256" key="4">
    <source>
        <dbReference type="SAM" id="Phobius"/>
    </source>
</evidence>
<dbReference type="InterPro" id="IPR011701">
    <property type="entry name" value="MFS"/>
</dbReference>
<dbReference type="Pfam" id="PF07690">
    <property type="entry name" value="MFS_1"/>
    <property type="match status" value="1"/>
</dbReference>
<keyword evidence="3 4" id="KW-0472">Membrane</keyword>
<protein>
    <submittedName>
        <fullName evidence="5">MFS transporter</fullName>
    </submittedName>
</protein>
<keyword evidence="2 4" id="KW-1133">Transmembrane helix</keyword>
<evidence type="ECO:0000313" key="6">
    <source>
        <dbReference type="Proteomes" id="UP000824264"/>
    </source>
</evidence>
<dbReference type="SUPFAM" id="SSF103473">
    <property type="entry name" value="MFS general substrate transporter"/>
    <property type="match status" value="1"/>
</dbReference>
<dbReference type="AlphaFoldDB" id="A0A9D1R2B2"/>
<evidence type="ECO:0000256" key="3">
    <source>
        <dbReference type="ARBA" id="ARBA00023136"/>
    </source>
</evidence>
<accession>A0A9D1R2B2</accession>
<feature type="non-terminal residue" evidence="5">
    <location>
        <position position="207"/>
    </location>
</feature>
<feature type="transmembrane region" description="Helical" evidence="4">
    <location>
        <begin position="80"/>
        <end position="98"/>
    </location>
</feature>
<reference evidence="5" key="1">
    <citation type="journal article" date="2021" name="PeerJ">
        <title>Extensive microbial diversity within the chicken gut microbiome revealed by metagenomics and culture.</title>
        <authorList>
            <person name="Gilroy R."/>
            <person name="Ravi A."/>
            <person name="Getino M."/>
            <person name="Pursley I."/>
            <person name="Horton D.L."/>
            <person name="Alikhan N.F."/>
            <person name="Baker D."/>
            <person name="Gharbi K."/>
            <person name="Hall N."/>
            <person name="Watson M."/>
            <person name="Adriaenssens E.M."/>
            <person name="Foster-Nyarko E."/>
            <person name="Jarju S."/>
            <person name="Secka A."/>
            <person name="Antonio M."/>
            <person name="Oren A."/>
            <person name="Chaudhuri R.R."/>
            <person name="La Ragione R."/>
            <person name="Hildebrand F."/>
            <person name="Pallen M.J."/>
        </authorList>
    </citation>
    <scope>NUCLEOTIDE SEQUENCE</scope>
    <source>
        <strain evidence="5">ChiSxjej5B17-1746</strain>
    </source>
</reference>
<dbReference type="GO" id="GO:0022857">
    <property type="term" value="F:transmembrane transporter activity"/>
    <property type="evidence" value="ECO:0007669"/>
    <property type="project" value="InterPro"/>
</dbReference>
<organism evidence="5 6">
    <name type="scientific">Candidatus Bilophila faecipullorum</name>
    <dbReference type="NCBI Taxonomy" id="2838482"/>
    <lineage>
        <taxon>Bacteria</taxon>
        <taxon>Pseudomonadati</taxon>
        <taxon>Thermodesulfobacteriota</taxon>
        <taxon>Desulfovibrionia</taxon>
        <taxon>Desulfovibrionales</taxon>
        <taxon>Desulfovibrionaceae</taxon>
        <taxon>Bilophila</taxon>
    </lineage>
</organism>
<name>A0A9D1R2B2_9BACT</name>